<gene>
    <name evidence="1" type="ORF">KOR42_23970</name>
</gene>
<dbReference type="RefSeq" id="WP_146509785.1">
    <property type="nucleotide sequence ID" value="NZ_SIHI01000001.1"/>
</dbReference>
<comment type="caution">
    <text evidence="1">The sequence shown here is derived from an EMBL/GenBank/DDBJ whole genome shotgun (WGS) entry which is preliminary data.</text>
</comment>
<name>A0A5C5X8G4_9PLAN</name>
<keyword evidence="2" id="KW-1185">Reference proteome</keyword>
<organism evidence="1 2">
    <name type="scientific">Thalassoglobus neptunius</name>
    <dbReference type="NCBI Taxonomy" id="1938619"/>
    <lineage>
        <taxon>Bacteria</taxon>
        <taxon>Pseudomonadati</taxon>
        <taxon>Planctomycetota</taxon>
        <taxon>Planctomycetia</taxon>
        <taxon>Planctomycetales</taxon>
        <taxon>Planctomycetaceae</taxon>
        <taxon>Thalassoglobus</taxon>
    </lineage>
</organism>
<dbReference type="EMBL" id="SIHI01000001">
    <property type="protein sequence ID" value="TWT59009.1"/>
    <property type="molecule type" value="Genomic_DNA"/>
</dbReference>
<evidence type="ECO:0000313" key="1">
    <source>
        <dbReference type="EMBL" id="TWT59009.1"/>
    </source>
</evidence>
<proteinExistence type="predicted"/>
<dbReference type="Proteomes" id="UP000317243">
    <property type="component" value="Unassembled WGS sequence"/>
</dbReference>
<dbReference type="OrthoDB" id="7715662at2"/>
<accession>A0A5C5X8G4</accession>
<evidence type="ECO:0000313" key="2">
    <source>
        <dbReference type="Proteomes" id="UP000317243"/>
    </source>
</evidence>
<protein>
    <submittedName>
        <fullName evidence="1">Uncharacterized protein</fullName>
    </submittedName>
</protein>
<sequence length="743" mass="78729">MPIGEITSVTVPHRSTAGLAVDGGFIDLEIEGFDEGVECDLGSGFGNPLHDADLSNASITLLVTSSGYSTDGTAENVSRTLVATHVARRPFPNQAEQDQAATASGVRIRLWLAANIYEGDTVVATVRAGAFRNLAGNSEDSLGASEIAVTNEASLPYPRVTAKLDEFAGVVSGDRVNDDFRIAVNAVAGHGISSVVVTATGGTSGHQQTVIVTSPTGRQRPASGLSASAYEAAVPINGFQQGKLIDCDFTVYPKVGDANSIVSTVGRAISTDEILGRNRVTLICDKNRLLDEVRHVRIGGDDGSGDGSEAAPFATIGRALQSGANVVELGAGVHALGNLNARIASLEWAVIRPVDGADKDSVIVEINELRTYRHQRLRIQGCRVTLKSSSSWLDGEHQGNHIEFRDCHMDSQWGGPVSTPTVGPGYRSDSCRFVNCSGDLGAEHWAVQSFSSSRIAYSFDGCELVDSTTTHSMNAWFHVVACKSIGQNSFRANSVASFASSVPEQDGVFFAWNQFTDFRSSGRKILTLGETAGQPNHNAAIVGNVIEKTAGTSPAMAIAGDGTETSSQPTNDIKLIANTIAGERVNLSYNDGGPTGWERSNWFMIGNSFHQMNIKADMFNGGNGQRTGGWPLLNGINCHHNHYRDGDLFAQEGRGRDTTYGTPSNPLEPGYVDDRSGVGGAGGGDYTPTNDSILVDRILPGVLNFGIDLAGSPYQRDIGGLQHKVSSVPNVESVSTLNLRFRP</sequence>
<dbReference type="AlphaFoldDB" id="A0A5C5X8G4"/>
<reference evidence="1 2" key="1">
    <citation type="submission" date="2019-02" db="EMBL/GenBank/DDBJ databases">
        <title>Deep-cultivation of Planctomycetes and their phenomic and genomic characterization uncovers novel biology.</title>
        <authorList>
            <person name="Wiegand S."/>
            <person name="Jogler M."/>
            <person name="Boedeker C."/>
            <person name="Pinto D."/>
            <person name="Vollmers J."/>
            <person name="Rivas-Marin E."/>
            <person name="Kohn T."/>
            <person name="Peeters S.H."/>
            <person name="Heuer A."/>
            <person name="Rast P."/>
            <person name="Oberbeckmann S."/>
            <person name="Bunk B."/>
            <person name="Jeske O."/>
            <person name="Meyerdierks A."/>
            <person name="Storesund J.E."/>
            <person name="Kallscheuer N."/>
            <person name="Luecker S."/>
            <person name="Lage O.M."/>
            <person name="Pohl T."/>
            <person name="Merkel B.J."/>
            <person name="Hornburger P."/>
            <person name="Mueller R.-W."/>
            <person name="Bruemmer F."/>
            <person name="Labrenz M."/>
            <person name="Spormann A.M."/>
            <person name="Op Den Camp H."/>
            <person name="Overmann J."/>
            <person name="Amann R."/>
            <person name="Jetten M.S.M."/>
            <person name="Mascher T."/>
            <person name="Medema M.H."/>
            <person name="Devos D.P."/>
            <person name="Kaster A.-K."/>
            <person name="Ovreas L."/>
            <person name="Rohde M."/>
            <person name="Galperin M.Y."/>
            <person name="Jogler C."/>
        </authorList>
    </citation>
    <scope>NUCLEOTIDE SEQUENCE [LARGE SCALE GENOMIC DNA]</scope>
    <source>
        <strain evidence="1 2">KOR42</strain>
    </source>
</reference>